<organism evidence="1 2">
    <name type="scientific">Chromobacterium violaceum</name>
    <dbReference type="NCBI Taxonomy" id="536"/>
    <lineage>
        <taxon>Bacteria</taxon>
        <taxon>Pseudomonadati</taxon>
        <taxon>Pseudomonadota</taxon>
        <taxon>Betaproteobacteria</taxon>
        <taxon>Neisseriales</taxon>
        <taxon>Chromobacteriaceae</taxon>
        <taxon>Chromobacterium</taxon>
    </lineage>
</organism>
<gene>
    <name evidence="1" type="ORF">CBW21_21965</name>
</gene>
<evidence type="ECO:0000313" key="2">
    <source>
        <dbReference type="Proteomes" id="UP000196342"/>
    </source>
</evidence>
<proteinExistence type="predicted"/>
<dbReference type="Proteomes" id="UP000196342">
    <property type="component" value="Unassembled WGS sequence"/>
</dbReference>
<evidence type="ECO:0000313" key="1">
    <source>
        <dbReference type="EMBL" id="OVE45698.1"/>
    </source>
</evidence>
<dbReference type="AlphaFoldDB" id="A0A202B2P3"/>
<keyword evidence="2" id="KW-1185">Reference proteome</keyword>
<sequence length="130" mass="14106">MTIHQAAEANTQTVARAKPQYTELTDSLGRSIKLRKLSPVQESRVTRAAGNDATNQVYMSGYVFPAAMVAYIDGEPYGLPESVAEIEMVLEDLGSDGLAAINAHFLDEFRKAQAIMKDAERTAEDAAAKN</sequence>
<reference evidence="1 2" key="1">
    <citation type="submission" date="2017-05" db="EMBL/GenBank/DDBJ databases">
        <title>Chromobacterium violaceum GHPS1 isolated from Hydrocarbon polluted soil in French Guiana display an awesome secondary metabolite arsenal and a battery of drug and heavy-metal-resistance and detoxification of xenobiotics proteins.</title>
        <authorList>
            <person name="Belbahri L."/>
        </authorList>
    </citation>
    <scope>NUCLEOTIDE SEQUENCE [LARGE SCALE GENOMIC DNA]</scope>
    <source>
        <strain evidence="1 2">GHPS1</strain>
    </source>
</reference>
<name>A0A202B2P3_CHRVL</name>
<accession>A0A202B2P3</accession>
<dbReference type="EMBL" id="NHOO01000030">
    <property type="protein sequence ID" value="OVE45698.1"/>
    <property type="molecule type" value="Genomic_DNA"/>
</dbReference>
<comment type="caution">
    <text evidence="1">The sequence shown here is derived from an EMBL/GenBank/DDBJ whole genome shotgun (WGS) entry which is preliminary data.</text>
</comment>
<protein>
    <submittedName>
        <fullName evidence="1">Uncharacterized protein</fullName>
    </submittedName>
</protein>